<feature type="region of interest" description="Disordered" evidence="1">
    <location>
        <begin position="106"/>
        <end position="127"/>
    </location>
</feature>
<evidence type="ECO:0000313" key="3">
    <source>
        <dbReference type="EMBL" id="AYD47749.1"/>
    </source>
</evidence>
<dbReference type="KEGG" id="ark:D6B99_09195"/>
<keyword evidence="2" id="KW-0472">Membrane</keyword>
<dbReference type="AlphaFoldDB" id="A0A386HQ15"/>
<dbReference type="Proteomes" id="UP000266118">
    <property type="component" value="Chromosome"/>
</dbReference>
<evidence type="ECO:0000313" key="4">
    <source>
        <dbReference type="Proteomes" id="UP000266118"/>
    </source>
</evidence>
<protein>
    <recommendedName>
        <fullName evidence="5">BACON domain-containing protein</fullName>
    </recommendedName>
</protein>
<gene>
    <name evidence="3" type="ORF">D6B99_09195</name>
</gene>
<organism evidence="3 4">
    <name type="scientific">Arachidicoccus soli</name>
    <dbReference type="NCBI Taxonomy" id="2341117"/>
    <lineage>
        <taxon>Bacteria</taxon>
        <taxon>Pseudomonadati</taxon>
        <taxon>Bacteroidota</taxon>
        <taxon>Chitinophagia</taxon>
        <taxon>Chitinophagales</taxon>
        <taxon>Chitinophagaceae</taxon>
        <taxon>Arachidicoccus</taxon>
    </lineage>
</organism>
<sequence length="222" mass="24389">MKYNKSINVYLIIILIQFFSIKSFGQIIMNSYGGSTTMTTAYAFSSSVTSSQSWCHVRTDVKNMYIKIDSNKTSLFRSANISAYVISSLGTYSNYTLFVSQDAASSSSPSSGGGNSSTPPSQPPSTYIEINGESNVSKYTSDQGVYSYSASMNGAASGTASYFWYLEGDNPYNSQVILTNQNTPVVKLDFNNLPDNISDTHFKLKVESSNGLNTYFDIYYIL</sequence>
<proteinExistence type="predicted"/>
<keyword evidence="2" id="KW-1133">Transmembrane helix</keyword>
<accession>A0A386HQ15</accession>
<dbReference type="EMBL" id="CP032489">
    <property type="protein sequence ID" value="AYD47749.1"/>
    <property type="molecule type" value="Genomic_DNA"/>
</dbReference>
<evidence type="ECO:0000256" key="2">
    <source>
        <dbReference type="SAM" id="Phobius"/>
    </source>
</evidence>
<feature type="transmembrane region" description="Helical" evidence="2">
    <location>
        <begin position="7"/>
        <end position="29"/>
    </location>
</feature>
<keyword evidence="2" id="KW-0812">Transmembrane</keyword>
<reference evidence="3 4" key="1">
    <citation type="submission" date="2018-09" db="EMBL/GenBank/DDBJ databases">
        <title>Arachidicoccus sp. nov., a bacterium isolated from soil.</title>
        <authorList>
            <person name="Weon H.-Y."/>
            <person name="Kwon S.-W."/>
            <person name="Lee S.A."/>
        </authorList>
    </citation>
    <scope>NUCLEOTIDE SEQUENCE [LARGE SCALE GENOMIC DNA]</scope>
    <source>
        <strain evidence="3 4">KIS59-12</strain>
    </source>
</reference>
<keyword evidence="4" id="KW-1185">Reference proteome</keyword>
<evidence type="ECO:0008006" key="5">
    <source>
        <dbReference type="Google" id="ProtNLM"/>
    </source>
</evidence>
<name>A0A386HQ15_9BACT</name>
<evidence type="ECO:0000256" key="1">
    <source>
        <dbReference type="SAM" id="MobiDB-lite"/>
    </source>
</evidence>